<name>A0ABQ9A2E8_9ROSI</name>
<gene>
    <name evidence="1" type="ORF">OIU77_012082</name>
</gene>
<sequence length="40" mass="4750">MDGGGKLGIKPWEIMESRRDDRDMLLWMRRQGPPSDYLEN</sequence>
<evidence type="ECO:0000313" key="2">
    <source>
        <dbReference type="Proteomes" id="UP001141253"/>
    </source>
</evidence>
<proteinExistence type="predicted"/>
<evidence type="ECO:0000313" key="1">
    <source>
        <dbReference type="EMBL" id="KAJ6322128.1"/>
    </source>
</evidence>
<protein>
    <submittedName>
        <fullName evidence="1">Uncharacterized protein</fullName>
    </submittedName>
</protein>
<dbReference type="EMBL" id="JAPFFI010000023">
    <property type="protein sequence ID" value="KAJ6322128.1"/>
    <property type="molecule type" value="Genomic_DNA"/>
</dbReference>
<dbReference type="Proteomes" id="UP001141253">
    <property type="component" value="Chromosome 8"/>
</dbReference>
<organism evidence="1 2">
    <name type="scientific">Salix suchowensis</name>
    <dbReference type="NCBI Taxonomy" id="1278906"/>
    <lineage>
        <taxon>Eukaryota</taxon>
        <taxon>Viridiplantae</taxon>
        <taxon>Streptophyta</taxon>
        <taxon>Embryophyta</taxon>
        <taxon>Tracheophyta</taxon>
        <taxon>Spermatophyta</taxon>
        <taxon>Magnoliopsida</taxon>
        <taxon>eudicotyledons</taxon>
        <taxon>Gunneridae</taxon>
        <taxon>Pentapetalae</taxon>
        <taxon>rosids</taxon>
        <taxon>fabids</taxon>
        <taxon>Malpighiales</taxon>
        <taxon>Salicaceae</taxon>
        <taxon>Saliceae</taxon>
        <taxon>Salix</taxon>
    </lineage>
</organism>
<keyword evidence="2" id="KW-1185">Reference proteome</keyword>
<comment type="caution">
    <text evidence="1">The sequence shown here is derived from an EMBL/GenBank/DDBJ whole genome shotgun (WGS) entry which is preliminary data.</text>
</comment>
<feature type="non-terminal residue" evidence="1">
    <location>
        <position position="40"/>
    </location>
</feature>
<reference evidence="1" key="2">
    <citation type="journal article" date="2023" name="Int. J. Mol. Sci.">
        <title>De Novo Assembly and Annotation of 11 Diverse Shrub Willow (Salix) Genomes Reveals Novel Gene Organization in Sex-Linked Regions.</title>
        <authorList>
            <person name="Hyden B."/>
            <person name="Feng K."/>
            <person name="Yates T.B."/>
            <person name="Jawdy S."/>
            <person name="Cereghino C."/>
            <person name="Smart L.B."/>
            <person name="Muchero W."/>
        </authorList>
    </citation>
    <scope>NUCLEOTIDE SEQUENCE</scope>
    <source>
        <tissue evidence="1">Shoot tip</tissue>
    </source>
</reference>
<accession>A0ABQ9A2E8</accession>
<reference evidence="1" key="1">
    <citation type="submission" date="2022-10" db="EMBL/GenBank/DDBJ databases">
        <authorList>
            <person name="Hyden B.L."/>
            <person name="Feng K."/>
            <person name="Yates T."/>
            <person name="Jawdy S."/>
            <person name="Smart L.B."/>
            <person name="Muchero W."/>
        </authorList>
    </citation>
    <scope>NUCLEOTIDE SEQUENCE</scope>
    <source>
        <tissue evidence="1">Shoot tip</tissue>
    </source>
</reference>